<evidence type="ECO:0000313" key="1">
    <source>
        <dbReference type="EMBL" id="KAI3733431.1"/>
    </source>
</evidence>
<dbReference type="EMBL" id="CM042050">
    <property type="protein sequence ID" value="KAI3733431.1"/>
    <property type="molecule type" value="Genomic_DNA"/>
</dbReference>
<name>A0ACB9CGN5_ARCLA</name>
<protein>
    <submittedName>
        <fullName evidence="1">Uncharacterized protein</fullName>
    </submittedName>
</protein>
<gene>
    <name evidence="1" type="ORF">L6452_12874</name>
</gene>
<evidence type="ECO:0000313" key="2">
    <source>
        <dbReference type="Proteomes" id="UP001055879"/>
    </source>
</evidence>
<accession>A0ACB9CGN5</accession>
<proteinExistence type="predicted"/>
<reference evidence="1 2" key="2">
    <citation type="journal article" date="2022" name="Mol. Ecol. Resour.">
        <title>The genomes of chicory, endive, great burdock and yacon provide insights into Asteraceae paleo-polyploidization history and plant inulin production.</title>
        <authorList>
            <person name="Fan W."/>
            <person name="Wang S."/>
            <person name="Wang H."/>
            <person name="Wang A."/>
            <person name="Jiang F."/>
            <person name="Liu H."/>
            <person name="Zhao H."/>
            <person name="Xu D."/>
            <person name="Zhang Y."/>
        </authorList>
    </citation>
    <scope>NUCLEOTIDE SEQUENCE [LARGE SCALE GENOMIC DNA]</scope>
    <source>
        <strain evidence="2">cv. Niubang</strain>
    </source>
</reference>
<keyword evidence="2" id="KW-1185">Reference proteome</keyword>
<sequence>MNWVFKLGSHLSSNDVCLLNILYVKCVLLIFHLAFCSLVVGAKIKNMIRFKILEENGGRTFDPVTVTQRQVSHVSCSSTHAFSGGSAGGFSTKEASIFR</sequence>
<dbReference type="Proteomes" id="UP001055879">
    <property type="component" value="Linkage Group LG04"/>
</dbReference>
<organism evidence="1 2">
    <name type="scientific">Arctium lappa</name>
    <name type="common">Greater burdock</name>
    <name type="synonym">Lappa major</name>
    <dbReference type="NCBI Taxonomy" id="4217"/>
    <lineage>
        <taxon>Eukaryota</taxon>
        <taxon>Viridiplantae</taxon>
        <taxon>Streptophyta</taxon>
        <taxon>Embryophyta</taxon>
        <taxon>Tracheophyta</taxon>
        <taxon>Spermatophyta</taxon>
        <taxon>Magnoliopsida</taxon>
        <taxon>eudicotyledons</taxon>
        <taxon>Gunneridae</taxon>
        <taxon>Pentapetalae</taxon>
        <taxon>asterids</taxon>
        <taxon>campanulids</taxon>
        <taxon>Asterales</taxon>
        <taxon>Asteraceae</taxon>
        <taxon>Carduoideae</taxon>
        <taxon>Cardueae</taxon>
        <taxon>Arctiinae</taxon>
        <taxon>Arctium</taxon>
    </lineage>
</organism>
<comment type="caution">
    <text evidence="1">The sequence shown here is derived from an EMBL/GenBank/DDBJ whole genome shotgun (WGS) entry which is preliminary data.</text>
</comment>
<reference evidence="2" key="1">
    <citation type="journal article" date="2022" name="Mol. Ecol. Resour.">
        <title>The genomes of chicory, endive, great burdock and yacon provide insights into Asteraceae palaeo-polyploidization history and plant inulin production.</title>
        <authorList>
            <person name="Fan W."/>
            <person name="Wang S."/>
            <person name="Wang H."/>
            <person name="Wang A."/>
            <person name="Jiang F."/>
            <person name="Liu H."/>
            <person name="Zhao H."/>
            <person name="Xu D."/>
            <person name="Zhang Y."/>
        </authorList>
    </citation>
    <scope>NUCLEOTIDE SEQUENCE [LARGE SCALE GENOMIC DNA]</scope>
    <source>
        <strain evidence="2">cv. Niubang</strain>
    </source>
</reference>